<dbReference type="EMBL" id="BART01006048">
    <property type="protein sequence ID" value="GAG56959.1"/>
    <property type="molecule type" value="Genomic_DNA"/>
</dbReference>
<feature type="non-terminal residue" evidence="1">
    <location>
        <position position="74"/>
    </location>
</feature>
<reference evidence="1" key="1">
    <citation type="journal article" date="2014" name="Front. Microbiol.">
        <title>High frequency of phylogenetically diverse reductive dehalogenase-homologous genes in deep subseafloor sedimentary metagenomes.</title>
        <authorList>
            <person name="Kawai M."/>
            <person name="Futagami T."/>
            <person name="Toyoda A."/>
            <person name="Takaki Y."/>
            <person name="Nishi S."/>
            <person name="Hori S."/>
            <person name="Arai W."/>
            <person name="Tsubouchi T."/>
            <person name="Morono Y."/>
            <person name="Uchiyama I."/>
            <person name="Ito T."/>
            <person name="Fujiyama A."/>
            <person name="Inagaki F."/>
            <person name="Takami H."/>
        </authorList>
    </citation>
    <scope>NUCLEOTIDE SEQUENCE</scope>
    <source>
        <strain evidence="1">Expedition CK06-06</strain>
    </source>
</reference>
<name>X0YL96_9ZZZZ</name>
<gene>
    <name evidence="1" type="ORF">S01H4_13748</name>
</gene>
<organism evidence="1">
    <name type="scientific">marine sediment metagenome</name>
    <dbReference type="NCBI Taxonomy" id="412755"/>
    <lineage>
        <taxon>unclassified sequences</taxon>
        <taxon>metagenomes</taxon>
        <taxon>ecological metagenomes</taxon>
    </lineage>
</organism>
<protein>
    <recommendedName>
        <fullName evidence="2">DUF1287 domain-containing protein</fullName>
    </recommendedName>
</protein>
<dbReference type="AlphaFoldDB" id="X0YL96"/>
<evidence type="ECO:0000313" key="1">
    <source>
        <dbReference type="EMBL" id="GAG56959.1"/>
    </source>
</evidence>
<dbReference type="Pfam" id="PF06940">
    <property type="entry name" value="DUF1287"/>
    <property type="match status" value="1"/>
</dbReference>
<accession>X0YL96</accession>
<dbReference type="InterPro" id="IPR009706">
    <property type="entry name" value="DUF1287"/>
</dbReference>
<comment type="caution">
    <text evidence="1">The sequence shown here is derived from an EMBL/GenBank/DDBJ whole genome shotgun (WGS) entry which is preliminary data.</text>
</comment>
<proteinExistence type="predicted"/>
<evidence type="ECO:0008006" key="2">
    <source>
        <dbReference type="Google" id="ProtNLM"/>
    </source>
</evidence>
<sequence length="74" mass="8067">MNITFWMSGLFVLLCCGTGGAQEKQSDGAIDIVRSARTQIGKTLEYNPAYVSLDYPNGDLPIRRGVCTDVVIRA</sequence>